<name>A0AAD9FLA6_PAPLA</name>
<feature type="region of interest" description="Disordered" evidence="1">
    <location>
        <begin position="360"/>
        <end position="413"/>
    </location>
</feature>
<feature type="compositionally biased region" description="Low complexity" evidence="1">
    <location>
        <begin position="137"/>
        <end position="168"/>
    </location>
</feature>
<feature type="region of interest" description="Disordered" evidence="1">
    <location>
        <begin position="233"/>
        <end position="257"/>
    </location>
</feature>
<dbReference type="EMBL" id="JAODAN010000006">
    <property type="protein sequence ID" value="KAK1923470.1"/>
    <property type="molecule type" value="Genomic_DNA"/>
</dbReference>
<dbReference type="AlphaFoldDB" id="A0AAD9FLA6"/>
<keyword evidence="3" id="KW-1185">Reference proteome</keyword>
<feature type="region of interest" description="Disordered" evidence="1">
    <location>
        <begin position="52"/>
        <end position="170"/>
    </location>
</feature>
<accession>A0AAD9FLA6</accession>
<reference evidence="2" key="1">
    <citation type="submission" date="2023-02" db="EMBL/GenBank/DDBJ databases">
        <title>Identification and recombinant expression of a fungal hydrolase from Papiliotrema laurentii that hydrolyzes apple cutin and clears colloidal polyester polyurethane.</title>
        <authorList>
            <consortium name="DOE Joint Genome Institute"/>
            <person name="Roman V.A."/>
            <person name="Bojanowski C."/>
            <person name="Crable B.R."/>
            <person name="Wagner D.N."/>
            <person name="Hung C.S."/>
            <person name="Nadeau L.J."/>
            <person name="Schratz L."/>
            <person name="Haridas S."/>
            <person name="Pangilinan J."/>
            <person name="Lipzen A."/>
            <person name="Na H."/>
            <person name="Yan M."/>
            <person name="Ng V."/>
            <person name="Grigoriev I.V."/>
            <person name="Spatafora J.W."/>
            <person name="Barlow D."/>
            <person name="Biffinger J."/>
            <person name="Kelley-Loughnane N."/>
            <person name="Varaljay V.A."/>
            <person name="Crookes-Goodson W.J."/>
        </authorList>
    </citation>
    <scope>NUCLEOTIDE SEQUENCE</scope>
    <source>
        <strain evidence="2">5307AH</strain>
    </source>
</reference>
<organism evidence="2 3">
    <name type="scientific">Papiliotrema laurentii</name>
    <name type="common">Cryptococcus laurentii</name>
    <dbReference type="NCBI Taxonomy" id="5418"/>
    <lineage>
        <taxon>Eukaryota</taxon>
        <taxon>Fungi</taxon>
        <taxon>Dikarya</taxon>
        <taxon>Basidiomycota</taxon>
        <taxon>Agaricomycotina</taxon>
        <taxon>Tremellomycetes</taxon>
        <taxon>Tremellales</taxon>
        <taxon>Rhynchogastremaceae</taxon>
        <taxon>Papiliotrema</taxon>
    </lineage>
</organism>
<feature type="region of interest" description="Disordered" evidence="1">
    <location>
        <begin position="1"/>
        <end position="24"/>
    </location>
</feature>
<protein>
    <submittedName>
        <fullName evidence="2">Uncharacterized protein</fullName>
    </submittedName>
</protein>
<evidence type="ECO:0000313" key="3">
    <source>
        <dbReference type="Proteomes" id="UP001182556"/>
    </source>
</evidence>
<feature type="compositionally biased region" description="Polar residues" evidence="1">
    <location>
        <begin position="387"/>
        <end position="409"/>
    </location>
</feature>
<evidence type="ECO:0000313" key="2">
    <source>
        <dbReference type="EMBL" id="KAK1923470.1"/>
    </source>
</evidence>
<feature type="compositionally biased region" description="Basic and acidic residues" evidence="1">
    <location>
        <begin position="488"/>
        <end position="497"/>
    </location>
</feature>
<feature type="compositionally biased region" description="Polar residues" evidence="1">
    <location>
        <begin position="569"/>
        <end position="579"/>
    </location>
</feature>
<feature type="compositionally biased region" description="Polar residues" evidence="1">
    <location>
        <begin position="110"/>
        <end position="131"/>
    </location>
</feature>
<dbReference type="Proteomes" id="UP001182556">
    <property type="component" value="Unassembled WGS sequence"/>
</dbReference>
<gene>
    <name evidence="2" type="ORF">DB88DRAFT_299542</name>
</gene>
<evidence type="ECO:0000256" key="1">
    <source>
        <dbReference type="SAM" id="MobiDB-lite"/>
    </source>
</evidence>
<feature type="region of interest" description="Disordered" evidence="1">
    <location>
        <begin position="433"/>
        <end position="612"/>
    </location>
</feature>
<comment type="caution">
    <text evidence="2">The sequence shown here is derived from an EMBL/GenBank/DDBJ whole genome shotgun (WGS) entry which is preliminary data.</text>
</comment>
<proteinExistence type="predicted"/>
<sequence length="676" mass="72477">MVMVDPLSLVDSAQPSRPEKEHVEEPSFCDYCMVCDKLIPEKVKGNVAVDVAEGEEPSKKPKKKPAGGKVYIKNPDGTILTKTANGTKVTRPGLKRNPTSGNRLAAIAANHNSTVKLQPLTRSKTMDSAPTQDPIIPMAQSASSNASSPTSAKSPTFPSASSPQQSSPVGEYRSNVYCSLECEMKEKGATSVTYKEIARSLSYDFSHPDPRYTLEGLITSGLPLSDPSNAYAPPSPLFVSGSDTESSNAGGPESGPACSAPNILDFHRFTRQGPDDAWNEVQLARSRRSSMNPALRPLSLARHQSNTSTTQGWGDVSSDSLSSLWNTTSSEQELSLARSTSNGPKARNVTFASAAEREALGAQRRSMSHTANRSAPMATGRPAIARSSLSHTSLTASPSRDANQSSAFGSTPDHTRDLFYSFNAAFPVRDGTGTSTSFKQKGFVFPTSASTPNESRRGSMTGAGLQRPGTGTIRARPKQTAEVTWDSVGRKEIDERRHRANSNEPPHHDHGSTPKQSLAKVDGQWKVVYGEEASTRARSHRSSSRGSEASRRSSESYFASEHQVPRATLGTSVSSTSHARTPVAAASMPPPTSIPVRGRRDGSLTPSSRAASAANMPDLATLRIGSAGCAPHLDKETVVHHGFDWSDHERKGGKTYALPPNFKVDRSKVGLFYFQH</sequence>